<dbReference type="AlphaFoldDB" id="A0AAD6TGW1"/>
<keyword evidence="3" id="KW-1185">Reference proteome</keyword>
<proteinExistence type="predicted"/>
<protein>
    <submittedName>
        <fullName evidence="2">Uncharacterized protein</fullName>
    </submittedName>
</protein>
<gene>
    <name evidence="2" type="ORF">C8F04DRAFT_344160</name>
</gene>
<evidence type="ECO:0000313" key="2">
    <source>
        <dbReference type="EMBL" id="KAJ7046369.1"/>
    </source>
</evidence>
<reference evidence="2" key="1">
    <citation type="submission" date="2023-03" db="EMBL/GenBank/DDBJ databases">
        <title>Massive genome expansion in bonnet fungi (Mycena s.s.) driven by repeated elements and novel gene families across ecological guilds.</title>
        <authorList>
            <consortium name="Lawrence Berkeley National Laboratory"/>
            <person name="Harder C.B."/>
            <person name="Miyauchi S."/>
            <person name="Viragh M."/>
            <person name="Kuo A."/>
            <person name="Thoen E."/>
            <person name="Andreopoulos B."/>
            <person name="Lu D."/>
            <person name="Skrede I."/>
            <person name="Drula E."/>
            <person name="Henrissat B."/>
            <person name="Morin E."/>
            <person name="Kohler A."/>
            <person name="Barry K."/>
            <person name="LaButti K."/>
            <person name="Morin E."/>
            <person name="Salamov A."/>
            <person name="Lipzen A."/>
            <person name="Mereny Z."/>
            <person name="Hegedus B."/>
            <person name="Baldrian P."/>
            <person name="Stursova M."/>
            <person name="Weitz H."/>
            <person name="Taylor A."/>
            <person name="Grigoriev I.V."/>
            <person name="Nagy L.G."/>
            <person name="Martin F."/>
            <person name="Kauserud H."/>
        </authorList>
    </citation>
    <scope>NUCLEOTIDE SEQUENCE</scope>
    <source>
        <strain evidence="2">CBHHK200</strain>
    </source>
</reference>
<dbReference type="Proteomes" id="UP001218188">
    <property type="component" value="Unassembled WGS sequence"/>
</dbReference>
<dbReference type="EMBL" id="JARJCM010000003">
    <property type="protein sequence ID" value="KAJ7046369.1"/>
    <property type="molecule type" value="Genomic_DNA"/>
</dbReference>
<evidence type="ECO:0000256" key="1">
    <source>
        <dbReference type="SAM" id="MobiDB-lite"/>
    </source>
</evidence>
<organism evidence="2 3">
    <name type="scientific">Mycena alexandri</name>
    <dbReference type="NCBI Taxonomy" id="1745969"/>
    <lineage>
        <taxon>Eukaryota</taxon>
        <taxon>Fungi</taxon>
        <taxon>Dikarya</taxon>
        <taxon>Basidiomycota</taxon>
        <taxon>Agaricomycotina</taxon>
        <taxon>Agaricomycetes</taxon>
        <taxon>Agaricomycetidae</taxon>
        <taxon>Agaricales</taxon>
        <taxon>Marasmiineae</taxon>
        <taxon>Mycenaceae</taxon>
        <taxon>Mycena</taxon>
    </lineage>
</organism>
<name>A0AAD6TGW1_9AGAR</name>
<feature type="region of interest" description="Disordered" evidence="1">
    <location>
        <begin position="93"/>
        <end position="129"/>
    </location>
</feature>
<sequence>MKESSPVIRTLTTTRTTSSTDQSQKAIQEKTGTGEPYNCADWDHIHPHGRDHFVDGLGAPEPEDDSKARKRKRLTVAVSAHPTEIKRVDQGAPGWKRVDQGAPGWKRVDQGAPGWKRVDQGAPGWKRVD</sequence>
<feature type="region of interest" description="Disordered" evidence="1">
    <location>
        <begin position="1"/>
        <end position="71"/>
    </location>
</feature>
<comment type="caution">
    <text evidence="2">The sequence shown here is derived from an EMBL/GenBank/DDBJ whole genome shotgun (WGS) entry which is preliminary data.</text>
</comment>
<evidence type="ECO:0000313" key="3">
    <source>
        <dbReference type="Proteomes" id="UP001218188"/>
    </source>
</evidence>
<accession>A0AAD6TGW1</accession>
<feature type="compositionally biased region" description="Basic and acidic residues" evidence="1">
    <location>
        <begin position="41"/>
        <end position="54"/>
    </location>
</feature>
<feature type="compositionally biased region" description="Low complexity" evidence="1">
    <location>
        <begin position="9"/>
        <end position="20"/>
    </location>
</feature>